<accession>U1PE14</accession>
<evidence type="ECO:0000313" key="2">
    <source>
        <dbReference type="Proteomes" id="UP000030649"/>
    </source>
</evidence>
<organism evidence="1 2">
    <name type="scientific">Haloquadratum walsbyi J07HQW1</name>
    <dbReference type="NCBI Taxonomy" id="1238424"/>
    <lineage>
        <taxon>Archaea</taxon>
        <taxon>Methanobacteriati</taxon>
        <taxon>Methanobacteriota</taxon>
        <taxon>Stenosarchaea group</taxon>
        <taxon>Halobacteria</taxon>
        <taxon>Halobacteriales</taxon>
        <taxon>Haloferacaceae</taxon>
        <taxon>Haloquadratum</taxon>
    </lineage>
</organism>
<dbReference type="HOGENOM" id="CLU_3130797_0_0_2"/>
<dbReference type="AlphaFoldDB" id="U1PE14"/>
<dbReference type="Proteomes" id="UP000030649">
    <property type="component" value="Unassembled WGS sequence"/>
</dbReference>
<sequence length="59" mass="6722">MTENEPKLDSESESECVYCGVVDEQEQMYYDIHVRVITHSDGSDKPVCNLCIPDLETVQ</sequence>
<dbReference type="EMBL" id="KE356560">
    <property type="protein sequence ID" value="ERG91837.1"/>
    <property type="molecule type" value="Genomic_DNA"/>
</dbReference>
<protein>
    <recommendedName>
        <fullName evidence="3">Small CPxCG-related zinc finger protein</fullName>
    </recommendedName>
</protein>
<reference evidence="1 2" key="1">
    <citation type="journal article" date="2013" name="PLoS ONE">
        <title>Assembly-driven community genomics of a hypersaline microbial ecosystem.</title>
        <authorList>
            <person name="Podell S."/>
            <person name="Ugalde J.A."/>
            <person name="Narasingarao P."/>
            <person name="Banfield J.F."/>
            <person name="Heidelberg K.B."/>
            <person name="Allen E.E."/>
        </authorList>
    </citation>
    <scope>NUCLEOTIDE SEQUENCE [LARGE SCALE GENOMIC DNA]</scope>
    <source>
        <strain evidence="2">J07HQW1</strain>
    </source>
</reference>
<evidence type="ECO:0000313" key="1">
    <source>
        <dbReference type="EMBL" id="ERG91837.1"/>
    </source>
</evidence>
<proteinExistence type="predicted"/>
<name>U1PE14_9EURY</name>
<gene>
    <name evidence="1" type="ORF">J07HQW1_01871</name>
</gene>
<evidence type="ECO:0008006" key="3">
    <source>
        <dbReference type="Google" id="ProtNLM"/>
    </source>
</evidence>